<feature type="region of interest" description="Disordered" evidence="1">
    <location>
        <begin position="106"/>
        <end position="131"/>
    </location>
</feature>
<dbReference type="AlphaFoldDB" id="A0A8X6FNC4"/>
<organism evidence="2 3">
    <name type="scientific">Trichonephila clavata</name>
    <name type="common">Joro spider</name>
    <name type="synonym">Nephila clavata</name>
    <dbReference type="NCBI Taxonomy" id="2740835"/>
    <lineage>
        <taxon>Eukaryota</taxon>
        <taxon>Metazoa</taxon>
        <taxon>Ecdysozoa</taxon>
        <taxon>Arthropoda</taxon>
        <taxon>Chelicerata</taxon>
        <taxon>Arachnida</taxon>
        <taxon>Araneae</taxon>
        <taxon>Araneomorphae</taxon>
        <taxon>Entelegynae</taxon>
        <taxon>Araneoidea</taxon>
        <taxon>Nephilidae</taxon>
        <taxon>Trichonephila</taxon>
    </lineage>
</organism>
<dbReference type="EMBL" id="BMAO01012725">
    <property type="protein sequence ID" value="GFQ83489.1"/>
    <property type="molecule type" value="Genomic_DNA"/>
</dbReference>
<sequence length="131" mass="15242">MKMKGLVSHNLQWRCTIRKRVLYKQAQSGRFTNVKIRHSDSRRTSASEEYQIDVQEDISHRSEFERDLIIGVKIDQPLLLAKLIIRTLPSESVGMRWRARADNRVCSDQEDDEVRGSQNRVASVCKSHSEM</sequence>
<evidence type="ECO:0000313" key="2">
    <source>
        <dbReference type="EMBL" id="GFQ83489.1"/>
    </source>
</evidence>
<evidence type="ECO:0000313" key="3">
    <source>
        <dbReference type="Proteomes" id="UP000887116"/>
    </source>
</evidence>
<comment type="caution">
    <text evidence="2">The sequence shown here is derived from an EMBL/GenBank/DDBJ whole genome shotgun (WGS) entry which is preliminary data.</text>
</comment>
<accession>A0A8X6FNC4</accession>
<name>A0A8X6FNC4_TRICU</name>
<evidence type="ECO:0000256" key="1">
    <source>
        <dbReference type="SAM" id="MobiDB-lite"/>
    </source>
</evidence>
<proteinExistence type="predicted"/>
<protein>
    <submittedName>
        <fullName evidence="2">Uncharacterized protein</fullName>
    </submittedName>
</protein>
<keyword evidence="3" id="KW-1185">Reference proteome</keyword>
<dbReference type="Proteomes" id="UP000887116">
    <property type="component" value="Unassembled WGS sequence"/>
</dbReference>
<reference evidence="2" key="1">
    <citation type="submission" date="2020-07" db="EMBL/GenBank/DDBJ databases">
        <title>Multicomponent nature underlies the extraordinary mechanical properties of spider dragline silk.</title>
        <authorList>
            <person name="Kono N."/>
            <person name="Nakamura H."/>
            <person name="Mori M."/>
            <person name="Yoshida Y."/>
            <person name="Ohtoshi R."/>
            <person name="Malay A.D."/>
            <person name="Moran D.A.P."/>
            <person name="Tomita M."/>
            <person name="Numata K."/>
            <person name="Arakawa K."/>
        </authorList>
    </citation>
    <scope>NUCLEOTIDE SEQUENCE</scope>
</reference>
<gene>
    <name evidence="2" type="ORF">TNCT_728511</name>
</gene>